<accession>Q2VZ93</accession>
<dbReference type="Proteomes" id="UP000007058">
    <property type="component" value="Chromosome"/>
</dbReference>
<feature type="domain" description="Bacteriophage T7 tail fibre protein-like N-terminal" evidence="1">
    <location>
        <begin position="19"/>
        <end position="122"/>
    </location>
</feature>
<dbReference type="Pfam" id="PF03906">
    <property type="entry name" value="Phage_T7_tail"/>
    <property type="match status" value="1"/>
</dbReference>
<proteinExistence type="predicted"/>
<dbReference type="InterPro" id="IPR005604">
    <property type="entry name" value="Phage_T7_tail_fibre-like_N"/>
</dbReference>
<protein>
    <recommendedName>
        <fullName evidence="1">Bacteriophage T7 tail fibre protein-like N-terminal domain-containing protein</fullName>
    </recommendedName>
</protein>
<dbReference type="AlphaFoldDB" id="Q2VZ93"/>
<gene>
    <name evidence="2" type="ordered locus">amb4278</name>
</gene>
<organism evidence="2 3">
    <name type="scientific">Paramagnetospirillum magneticum (strain ATCC 700264 / AMB-1)</name>
    <name type="common">Magnetospirillum magneticum</name>
    <dbReference type="NCBI Taxonomy" id="342108"/>
    <lineage>
        <taxon>Bacteria</taxon>
        <taxon>Pseudomonadati</taxon>
        <taxon>Pseudomonadota</taxon>
        <taxon>Alphaproteobacteria</taxon>
        <taxon>Rhodospirillales</taxon>
        <taxon>Magnetospirillaceae</taxon>
        <taxon>Paramagnetospirillum</taxon>
    </lineage>
</organism>
<dbReference type="KEGG" id="mag:amb4278"/>
<evidence type="ECO:0000259" key="1">
    <source>
        <dbReference type="Pfam" id="PF03906"/>
    </source>
</evidence>
<keyword evidence="3" id="KW-1185">Reference proteome</keyword>
<evidence type="ECO:0000313" key="3">
    <source>
        <dbReference type="Proteomes" id="UP000007058"/>
    </source>
</evidence>
<dbReference type="HOGENOM" id="CLU_1675765_0_0_5"/>
<sequence length="157" mass="16666">MSGAKPMTSHIRIPDVSPLVQSVADGSRRIFDFPFPVFRAADLEVRVGEAVIADGFAVRGAGSSDGGAIVFAAAPAAGLRVTIRRRQTYARTDDFLDERAPTPHELNDAVDQNVAALQELAEDASRAVRRSAAADLSRAVDLTLPEPEAAKVLGWNG</sequence>
<reference evidence="2 3" key="1">
    <citation type="journal article" date="2005" name="DNA Res.">
        <title>Complete genome sequence of the facultative anaerobic magnetotactic bacterium Magnetospirillum sp. strain AMB-1.</title>
        <authorList>
            <person name="Matsunaga T."/>
            <person name="Okamura Y."/>
            <person name="Fukuda Y."/>
            <person name="Wahyudi A.T."/>
            <person name="Murase Y."/>
            <person name="Takeyama H."/>
        </authorList>
    </citation>
    <scope>NUCLEOTIDE SEQUENCE [LARGE SCALE GENOMIC DNA]</scope>
    <source>
        <strain evidence="3">ATCC 700264 / AMB-1</strain>
    </source>
</reference>
<dbReference type="STRING" id="342108.amb4278"/>
<evidence type="ECO:0000313" key="2">
    <source>
        <dbReference type="EMBL" id="BAE53082.1"/>
    </source>
</evidence>
<name>Q2VZ93_PARM1</name>
<dbReference type="EMBL" id="AP007255">
    <property type="protein sequence ID" value="BAE53082.1"/>
    <property type="molecule type" value="Genomic_DNA"/>
</dbReference>